<dbReference type="PANTHER" id="PTHR12461">
    <property type="entry name" value="HYPOXIA-INDUCIBLE FACTOR 1 ALPHA INHIBITOR-RELATED"/>
    <property type="match status" value="1"/>
</dbReference>
<protein>
    <recommendedName>
        <fullName evidence="1">JmjC domain-containing protein</fullName>
    </recommendedName>
</protein>
<proteinExistence type="predicted"/>
<dbReference type="InterPro" id="IPR041667">
    <property type="entry name" value="Cupin_8"/>
</dbReference>
<dbReference type="SUPFAM" id="SSF51197">
    <property type="entry name" value="Clavaminate synthase-like"/>
    <property type="match status" value="1"/>
</dbReference>
<dbReference type="OrthoDB" id="47172at2759"/>
<dbReference type="Gene3D" id="2.60.120.650">
    <property type="entry name" value="Cupin"/>
    <property type="match status" value="1"/>
</dbReference>
<keyword evidence="3" id="KW-1185">Reference proteome</keyword>
<dbReference type="AlphaFoldDB" id="A0A427Y825"/>
<dbReference type="EMBL" id="RSCD01000017">
    <property type="protein sequence ID" value="RSH87252.1"/>
    <property type="molecule type" value="Genomic_DNA"/>
</dbReference>
<dbReference type="Proteomes" id="UP000279259">
    <property type="component" value="Unassembled WGS sequence"/>
</dbReference>
<feature type="domain" description="JmjC" evidence="1">
    <location>
        <begin position="125"/>
        <end position="301"/>
    </location>
</feature>
<dbReference type="PANTHER" id="PTHR12461:SF105">
    <property type="entry name" value="HYPOXIA-INDUCIBLE FACTOR 1-ALPHA INHIBITOR"/>
    <property type="match status" value="1"/>
</dbReference>
<reference evidence="2 3" key="1">
    <citation type="submission" date="2018-11" db="EMBL/GenBank/DDBJ databases">
        <title>Genome sequence of Saitozyma podzolica DSM 27192.</title>
        <authorList>
            <person name="Aliyu H."/>
            <person name="Gorte O."/>
            <person name="Ochsenreither K."/>
        </authorList>
    </citation>
    <scope>NUCLEOTIDE SEQUENCE [LARGE SCALE GENOMIC DNA]</scope>
    <source>
        <strain evidence="2 3">DSM 27192</strain>
    </source>
</reference>
<dbReference type="STRING" id="1890683.A0A427Y825"/>
<evidence type="ECO:0000313" key="2">
    <source>
        <dbReference type="EMBL" id="RSH87252.1"/>
    </source>
</evidence>
<dbReference type="PROSITE" id="PS51184">
    <property type="entry name" value="JMJC"/>
    <property type="match status" value="1"/>
</dbReference>
<dbReference type="InterPro" id="IPR003347">
    <property type="entry name" value="JmjC_dom"/>
</dbReference>
<accession>A0A427Y825</accession>
<evidence type="ECO:0000259" key="1">
    <source>
        <dbReference type="PROSITE" id="PS51184"/>
    </source>
</evidence>
<sequence>MKPSRSLAGLQPFASASFARPTSLPHPTPAQIRSHLATSSPTALHLPDLVSAWPALRSWTLEDGLAPLREAVGEDMGVDIEMGPRGRGYLDERYRRVTMGFGLFLDAFILNRIPSTTDTATGPTLPTAYLAQSDLPPHPIFDRDTPSLPHFSCGPRGEVYRRTLWVGPGGSFTPFHRDPYIGIYSQIIGTKTFHILPPEAERLLDINPRPPHTNTSQIPISVSALFGSASPPTAGHPAPPPEPESNAETLSQYRAALAEASKLPGACEARLGPGESLLVPEGWWHSAEGIETGVGINAWFR</sequence>
<comment type="caution">
    <text evidence="2">The sequence shown here is derived from an EMBL/GenBank/DDBJ whole genome shotgun (WGS) entry which is preliminary data.</text>
</comment>
<gene>
    <name evidence="2" type="ORF">EHS25_003161</name>
</gene>
<organism evidence="2 3">
    <name type="scientific">Saitozyma podzolica</name>
    <dbReference type="NCBI Taxonomy" id="1890683"/>
    <lineage>
        <taxon>Eukaryota</taxon>
        <taxon>Fungi</taxon>
        <taxon>Dikarya</taxon>
        <taxon>Basidiomycota</taxon>
        <taxon>Agaricomycotina</taxon>
        <taxon>Tremellomycetes</taxon>
        <taxon>Tremellales</taxon>
        <taxon>Trimorphomycetaceae</taxon>
        <taxon>Saitozyma</taxon>
    </lineage>
</organism>
<dbReference type="Pfam" id="PF13621">
    <property type="entry name" value="Cupin_8"/>
    <property type="match status" value="1"/>
</dbReference>
<name>A0A427Y825_9TREE</name>
<evidence type="ECO:0000313" key="3">
    <source>
        <dbReference type="Proteomes" id="UP000279259"/>
    </source>
</evidence>